<gene>
    <name evidence="1" type="ORF">J2W36_004883</name>
</gene>
<dbReference type="Proteomes" id="UP001226867">
    <property type="component" value="Unassembled WGS sequence"/>
</dbReference>
<dbReference type="SUPFAM" id="SSF52266">
    <property type="entry name" value="SGNH hydrolase"/>
    <property type="match status" value="1"/>
</dbReference>
<organism evidence="1 2">
    <name type="scientific">Variovorax ginsengisoli</name>
    <dbReference type="NCBI Taxonomy" id="363844"/>
    <lineage>
        <taxon>Bacteria</taxon>
        <taxon>Pseudomonadati</taxon>
        <taxon>Pseudomonadota</taxon>
        <taxon>Betaproteobacteria</taxon>
        <taxon>Burkholderiales</taxon>
        <taxon>Comamonadaceae</taxon>
        <taxon>Variovorax</taxon>
    </lineage>
</organism>
<name>A0ABT9SE11_9BURK</name>
<keyword evidence="2" id="KW-1185">Reference proteome</keyword>
<evidence type="ECO:0000313" key="1">
    <source>
        <dbReference type="EMBL" id="MDP9902606.1"/>
    </source>
</evidence>
<proteinExistence type="predicted"/>
<evidence type="ECO:0000313" key="2">
    <source>
        <dbReference type="Proteomes" id="UP001226867"/>
    </source>
</evidence>
<dbReference type="Gene3D" id="3.40.50.1110">
    <property type="entry name" value="SGNH hydrolase"/>
    <property type="match status" value="1"/>
</dbReference>
<sequence>MSLPARDQLDTPQQWDPFKGWLQQFWDHAASMPYANKARGSWAAGTAYAAGDYVERSGALYIAQSGHVSSGSFTADQTAGRWSFLDSALAAAVSINAKVAAVDGQIQAMLAELDAQAAVTETGQNRAAVAVDRAAIELVKGHVDGALDSILIAAGDFPTDAAGRAAVADGESYRVEGDGARVAVSRRRRINADESMITGIVPDSRLIEKMVDSAPGLYLSTSTSDVLPIAGDPNGGILLGVDAVSGTPVGVIPDRLRSDAQEFAAMGGAGIAKYDNPADDLLPIVGAPDAGGMNVQLGVYASTGMPAGDLAERIGALSGYSPVPLPMQARSVLAQVNGAPSLGQSNTVGAKGQPPLSTVQPYLNLTFAGGPKAAAGQTASKPCVEDSLSEGGVNSGDRGETICSGMVNWMTRLAMIENGFSAADLVMFTSAPGQGGQKIVNIKKGTVFYTRFLAHVTAAKAIATAAGKTYAVQFVAFIEGETDCDEGTSYATYLAEQLQIATDIDIDVRAITGQTAPVHMLLVQCSYRAVSSGGAIILAQNEAARQHPLIHLVNPTYYIPFSSDNLHRTNVGHLLQGRILGRAGKELVINGNVPSKVIGTSATAVGLELAVRCETPRQLVIDAKTYPATDYGIRVLDDTGTVPISNIRALGREVTMTLGRALGTNPRVRYGLDYLGAGLTITAGASGNLRDTTPDACLITDTSYSMAHRALAFQLPINVLELA</sequence>
<dbReference type="InterPro" id="IPR036514">
    <property type="entry name" value="SGNH_hydro_sf"/>
</dbReference>
<dbReference type="Gene3D" id="2.10.10.20">
    <property type="entry name" value="Carbohydrate-binding module superfamily 5/12"/>
    <property type="match status" value="1"/>
</dbReference>
<protein>
    <submittedName>
        <fullName evidence="1">Uncharacterized protein</fullName>
    </submittedName>
</protein>
<dbReference type="EMBL" id="JAUSRO010000020">
    <property type="protein sequence ID" value="MDP9902606.1"/>
    <property type="molecule type" value="Genomic_DNA"/>
</dbReference>
<dbReference type="RefSeq" id="WP_307692342.1">
    <property type="nucleotide sequence ID" value="NZ_JAUSRO010000020.1"/>
</dbReference>
<comment type="caution">
    <text evidence="1">The sequence shown here is derived from an EMBL/GenBank/DDBJ whole genome shotgun (WGS) entry which is preliminary data.</text>
</comment>
<reference evidence="1 2" key="1">
    <citation type="submission" date="2023-07" db="EMBL/GenBank/DDBJ databases">
        <title>Sorghum-associated microbial communities from plants grown in Nebraska, USA.</title>
        <authorList>
            <person name="Schachtman D."/>
        </authorList>
    </citation>
    <scope>NUCLEOTIDE SEQUENCE [LARGE SCALE GENOMIC DNA]</scope>
    <source>
        <strain evidence="1 2">DS1607</strain>
    </source>
</reference>
<accession>A0ABT9SE11</accession>